<dbReference type="STRING" id="246404.A0A507F6D0"/>
<dbReference type="Pfam" id="PF07896">
    <property type="entry name" value="DUF1674"/>
    <property type="match status" value="1"/>
</dbReference>
<feature type="compositionally biased region" description="Basic and acidic residues" evidence="3">
    <location>
        <begin position="54"/>
        <end position="63"/>
    </location>
</feature>
<evidence type="ECO:0000313" key="5">
    <source>
        <dbReference type="Proteomes" id="UP000320333"/>
    </source>
</evidence>
<sequence length="109" mass="12251">MLLRLLTKRAQPRCHATPLILARMNSGGAFKEQPGPVPLADRTKQLEFERLVKEFNDKSDQPHPDAPQNKPKAEFEGAKNPVTGEVNGPKGPEPTRFGDWEKNGRVYDF</sequence>
<dbReference type="PANTHER" id="PTHR28524:SF3">
    <property type="entry name" value="SUCCINATE DEHYDROGENASE ASSEMBLY FACTOR 4, MITOCHONDRIAL"/>
    <property type="match status" value="1"/>
</dbReference>
<feature type="compositionally biased region" description="Basic and acidic residues" evidence="3">
    <location>
        <begin position="96"/>
        <end position="109"/>
    </location>
</feature>
<dbReference type="InterPro" id="IPR012875">
    <property type="entry name" value="SDHF4"/>
</dbReference>
<evidence type="ECO:0000256" key="2">
    <source>
        <dbReference type="ARBA" id="ARBA00022170"/>
    </source>
</evidence>
<keyword evidence="5" id="KW-1185">Reference proteome</keyword>
<comment type="caution">
    <text evidence="4">The sequence shown here is derived from an EMBL/GenBank/DDBJ whole genome shotgun (WGS) entry which is preliminary data.</text>
</comment>
<dbReference type="PANTHER" id="PTHR28524">
    <property type="entry name" value="SUCCINATE DEHYDROGENASE ASSEMBLY FACTOR 4, MITOCHONDRIAL"/>
    <property type="match status" value="1"/>
</dbReference>
<gene>
    <name evidence="4" type="ORF">CcCBS67573_g06062</name>
</gene>
<dbReference type="OrthoDB" id="201362at2759"/>
<dbReference type="EMBL" id="QEAP01000241">
    <property type="protein sequence ID" value="TPX71672.1"/>
    <property type="molecule type" value="Genomic_DNA"/>
</dbReference>
<dbReference type="AlphaFoldDB" id="A0A507F6D0"/>
<name>A0A507F6D0_9FUNG</name>
<protein>
    <recommendedName>
        <fullName evidence="2">Succinate dehydrogenase assembly factor 4, mitochondrial</fullName>
    </recommendedName>
</protein>
<reference evidence="4 5" key="1">
    <citation type="journal article" date="2019" name="Sci. Rep.">
        <title>Comparative genomics of chytrid fungi reveal insights into the obligate biotrophic and pathogenic lifestyle of Synchytrium endobioticum.</title>
        <authorList>
            <person name="van de Vossenberg B.T.L.H."/>
            <person name="Warris S."/>
            <person name="Nguyen H.D.T."/>
            <person name="van Gent-Pelzer M.P.E."/>
            <person name="Joly D.L."/>
            <person name="van de Geest H.C."/>
            <person name="Bonants P.J.M."/>
            <person name="Smith D.S."/>
            <person name="Levesque C.A."/>
            <person name="van der Lee T.A.J."/>
        </authorList>
    </citation>
    <scope>NUCLEOTIDE SEQUENCE [LARGE SCALE GENOMIC DNA]</scope>
    <source>
        <strain evidence="4 5">CBS 675.73</strain>
    </source>
</reference>
<proteinExistence type="inferred from homology"/>
<comment type="similarity">
    <text evidence="1">Belongs to the SDHAF4 family.</text>
</comment>
<organism evidence="4 5">
    <name type="scientific">Chytriomyces confervae</name>
    <dbReference type="NCBI Taxonomy" id="246404"/>
    <lineage>
        <taxon>Eukaryota</taxon>
        <taxon>Fungi</taxon>
        <taxon>Fungi incertae sedis</taxon>
        <taxon>Chytridiomycota</taxon>
        <taxon>Chytridiomycota incertae sedis</taxon>
        <taxon>Chytridiomycetes</taxon>
        <taxon>Chytridiales</taxon>
        <taxon>Chytriomycetaceae</taxon>
        <taxon>Chytriomyces</taxon>
    </lineage>
</organism>
<dbReference type="GO" id="GO:0034553">
    <property type="term" value="P:mitochondrial respiratory chain complex II assembly"/>
    <property type="evidence" value="ECO:0007669"/>
    <property type="project" value="TreeGrafter"/>
</dbReference>
<evidence type="ECO:0000256" key="1">
    <source>
        <dbReference type="ARBA" id="ARBA00005701"/>
    </source>
</evidence>
<evidence type="ECO:0000313" key="4">
    <source>
        <dbReference type="EMBL" id="TPX71672.1"/>
    </source>
</evidence>
<dbReference type="GO" id="GO:0005739">
    <property type="term" value="C:mitochondrion"/>
    <property type="evidence" value="ECO:0007669"/>
    <property type="project" value="TreeGrafter"/>
</dbReference>
<dbReference type="Proteomes" id="UP000320333">
    <property type="component" value="Unassembled WGS sequence"/>
</dbReference>
<feature type="region of interest" description="Disordered" evidence="3">
    <location>
        <begin position="54"/>
        <end position="109"/>
    </location>
</feature>
<accession>A0A507F6D0</accession>
<evidence type="ECO:0000256" key="3">
    <source>
        <dbReference type="SAM" id="MobiDB-lite"/>
    </source>
</evidence>